<evidence type="ECO:0000313" key="1">
    <source>
        <dbReference type="EMBL" id="MBD0381078.1"/>
    </source>
</evidence>
<dbReference type="RefSeq" id="WP_188174886.1">
    <property type="nucleotide sequence ID" value="NZ_JACVVD010000004.1"/>
</dbReference>
<dbReference type="Proteomes" id="UP000650466">
    <property type="component" value="Unassembled WGS sequence"/>
</dbReference>
<comment type="caution">
    <text evidence="1">The sequence shown here is derived from an EMBL/GenBank/DDBJ whole genome shotgun (WGS) entry which is preliminary data.</text>
</comment>
<gene>
    <name evidence="1" type="ORF">ICC18_13215</name>
</gene>
<accession>A0A926KPS6</accession>
<name>A0A926KPS6_9BACL</name>
<evidence type="ECO:0000313" key="2">
    <source>
        <dbReference type="Proteomes" id="UP000650466"/>
    </source>
</evidence>
<dbReference type="AlphaFoldDB" id="A0A926KPS6"/>
<sequence length="647" mass="71550">MTKKYKPLTKKEKAVAAVVTSALVAAPFLISNSYDTVVHASSSASPGSETLDKIGNMVIPLNQSAILFDLKSVYGAGSGGFYVTSSNAGTAFSEPDYTEKGLLKIRPLNAGTATFNVLINKDGYYYVDTFEITVDSALSSSRRFDIADTVKRLVNNPNDYADSSKVKKLLANIGSAKLPGTIEGNHAPTVDSENPFTNRELNKEETINIGKIESFFKDQDGDPLEVIPVANNAFISLIKGSDDNWYLKANGGGDNTQFTLIARDGRGGFVESRTFIVTVKNQKPELKGSNPFSNLNMAVGSQSQLEVDSDLTNYFTDPDFDSITVSFEQNDFVSIWQDGENWYIQATENINSAELTTVVNVTVNDGWGGVLNVPFNVRIYDEFYGENQPPELVNIPFTDYLSKDAIIDLNNYFIDSDEDILHYSIKVMNSNNVVSLEPIGLEGSFLTTNDIPFLGAIREIIASDGESETKVDVEIRRSHANPFPQIQTLYLGSSYIFDLNHVFSSNINFNDTKILVSDSENSESVTASVYEDHYLKLNANQLTSELVVKLLAHDTEVDKWYQDDFILESIPMDDELGIHLPTLYPGSTGDGLWYIYEHTTVEPSDTGAFLTYASGDYVKLQTQSEGTYTVTIDPDHGERVFYIKINR</sequence>
<organism evidence="1 2">
    <name type="scientific">Paenibacillus sedimenti</name>
    <dbReference type="NCBI Taxonomy" id="2770274"/>
    <lineage>
        <taxon>Bacteria</taxon>
        <taxon>Bacillati</taxon>
        <taxon>Bacillota</taxon>
        <taxon>Bacilli</taxon>
        <taxon>Bacillales</taxon>
        <taxon>Paenibacillaceae</taxon>
        <taxon>Paenibacillus</taxon>
    </lineage>
</organism>
<dbReference type="EMBL" id="JACVVD010000004">
    <property type="protein sequence ID" value="MBD0381078.1"/>
    <property type="molecule type" value="Genomic_DNA"/>
</dbReference>
<reference evidence="1" key="1">
    <citation type="submission" date="2020-09" db="EMBL/GenBank/DDBJ databases">
        <title>Draft Genome Sequence of Paenibacillus sp. WST5.</title>
        <authorList>
            <person name="Bao Z."/>
        </authorList>
    </citation>
    <scope>NUCLEOTIDE SEQUENCE</scope>
    <source>
        <strain evidence="1">WST5</strain>
    </source>
</reference>
<protein>
    <submittedName>
        <fullName evidence="1">Uncharacterized protein</fullName>
    </submittedName>
</protein>
<proteinExistence type="predicted"/>
<keyword evidence="2" id="KW-1185">Reference proteome</keyword>